<dbReference type="GO" id="GO:0004519">
    <property type="term" value="F:endonuclease activity"/>
    <property type="evidence" value="ECO:0007669"/>
    <property type="project" value="UniProtKB-KW"/>
</dbReference>
<dbReference type="Pfam" id="PF17917">
    <property type="entry name" value="RT_RNaseH"/>
    <property type="match status" value="1"/>
</dbReference>
<dbReference type="InterPro" id="IPR001584">
    <property type="entry name" value="Integrase_cat-core"/>
</dbReference>
<dbReference type="GO" id="GO:0016787">
    <property type="term" value="F:hydrolase activity"/>
    <property type="evidence" value="ECO:0007669"/>
    <property type="project" value="UniProtKB-KW"/>
</dbReference>
<dbReference type="GO" id="GO:0015074">
    <property type="term" value="P:DNA integration"/>
    <property type="evidence" value="ECO:0007669"/>
    <property type="project" value="InterPro"/>
</dbReference>
<keyword evidence="10" id="KW-1185">Reference proteome</keyword>
<dbReference type="PANTHER" id="PTHR48475:SF2">
    <property type="entry name" value="RIBONUCLEASE H"/>
    <property type="match status" value="1"/>
</dbReference>
<keyword evidence="2" id="KW-0548">Nucleotidyltransferase</keyword>
<evidence type="ECO:0000256" key="1">
    <source>
        <dbReference type="ARBA" id="ARBA00022679"/>
    </source>
</evidence>
<sequence>MTTHPRCLEIGRPILLFQSLRIGNKNLDNIDSHQLIRKSLSEAHRQLQNSHEPEEDTDEPQTSCDLDDDDDDHSPFSEAIRNASMLISLKSPMQSFSLNLKWRSRNLVYKIAGRKHSKLARPQENFLETLRYKQRRRKAHPTPLLSKPKDHEILHLYLAVTSKALSSVLIREENNHQLPVYYVSKALLAAETRYPDMEKLALSLVTSSRKLRPYFQAHGIHVLTNYPFKQVLQKPDASRRLLKWAVELSEFDITFKFRATIKGQTLANFIANLPLFQKLRKNWNPPNPRHGTSPLMGLLGHRIESMDHLVVSQVHGNFLVRDKSMAAYLKKDAQEFVRKCDKCQPFATIQRQHSQELSMVSSPWSFAKWGINLIGPLPMGGKVPNIICRFEILHSIVSDNGRQFDNKKVEDMCEELGIKKHFSSPHHHQTNGQVEPVNKTTKYTLKRKLDASKWTWVDELPQVLWAIRTTSRTATGETPFSMVYGVEATSPVEVGLASPRRIHFNEVSNGGMRRCGLDLLEERMEDSWAKMAMYQRKMTRYYNSKVKRNHFE</sequence>
<dbReference type="InterPro" id="IPR036397">
    <property type="entry name" value="RNaseH_sf"/>
</dbReference>
<dbReference type="EMBL" id="OU503048">
    <property type="protein sequence ID" value="CAI9774844.1"/>
    <property type="molecule type" value="Genomic_DNA"/>
</dbReference>
<dbReference type="Proteomes" id="UP000834106">
    <property type="component" value="Chromosome 13"/>
</dbReference>
<keyword evidence="1" id="KW-0808">Transferase</keyword>
<protein>
    <recommendedName>
        <fullName evidence="8">Integrase catalytic domain-containing protein</fullName>
    </recommendedName>
</protein>
<dbReference type="PANTHER" id="PTHR48475">
    <property type="entry name" value="RIBONUCLEASE H"/>
    <property type="match status" value="1"/>
</dbReference>
<keyword evidence="4" id="KW-0255">Endonuclease</keyword>
<dbReference type="PROSITE" id="PS50994">
    <property type="entry name" value="INTEGRASE"/>
    <property type="match status" value="1"/>
</dbReference>
<evidence type="ECO:0000256" key="2">
    <source>
        <dbReference type="ARBA" id="ARBA00022695"/>
    </source>
</evidence>
<keyword evidence="3" id="KW-0540">Nuclease</keyword>
<dbReference type="InterPro" id="IPR043502">
    <property type="entry name" value="DNA/RNA_pol_sf"/>
</dbReference>
<keyword evidence="5" id="KW-0378">Hydrolase</keyword>
<evidence type="ECO:0000259" key="8">
    <source>
        <dbReference type="PROSITE" id="PS50994"/>
    </source>
</evidence>
<feature type="region of interest" description="Disordered" evidence="7">
    <location>
        <begin position="43"/>
        <end position="75"/>
    </location>
</feature>
<evidence type="ECO:0000256" key="4">
    <source>
        <dbReference type="ARBA" id="ARBA00022759"/>
    </source>
</evidence>
<dbReference type="InterPro" id="IPR012337">
    <property type="entry name" value="RNaseH-like_sf"/>
</dbReference>
<dbReference type="GO" id="GO:0003964">
    <property type="term" value="F:RNA-directed DNA polymerase activity"/>
    <property type="evidence" value="ECO:0007669"/>
    <property type="project" value="UniProtKB-KW"/>
</dbReference>
<keyword evidence="6" id="KW-0695">RNA-directed DNA polymerase</keyword>
<feature type="compositionally biased region" description="Acidic residues" evidence="7">
    <location>
        <begin position="53"/>
        <end position="72"/>
    </location>
</feature>
<accession>A0AAD1ZSE3</accession>
<evidence type="ECO:0000313" key="10">
    <source>
        <dbReference type="Proteomes" id="UP000834106"/>
    </source>
</evidence>
<dbReference type="Gene3D" id="3.30.420.10">
    <property type="entry name" value="Ribonuclease H-like superfamily/Ribonuclease H"/>
    <property type="match status" value="1"/>
</dbReference>
<dbReference type="AlphaFoldDB" id="A0AAD1ZSE3"/>
<evidence type="ECO:0000313" key="9">
    <source>
        <dbReference type="EMBL" id="CAI9774844.1"/>
    </source>
</evidence>
<dbReference type="SUPFAM" id="SSF53098">
    <property type="entry name" value="Ribonuclease H-like"/>
    <property type="match status" value="1"/>
</dbReference>
<feature type="domain" description="Integrase catalytic" evidence="8">
    <location>
        <begin position="395"/>
        <end position="487"/>
    </location>
</feature>
<reference evidence="9" key="1">
    <citation type="submission" date="2023-05" db="EMBL/GenBank/DDBJ databases">
        <authorList>
            <person name="Huff M."/>
        </authorList>
    </citation>
    <scope>NUCLEOTIDE SEQUENCE</scope>
</reference>
<evidence type="ECO:0000256" key="3">
    <source>
        <dbReference type="ARBA" id="ARBA00022722"/>
    </source>
</evidence>
<organism evidence="9 10">
    <name type="scientific">Fraxinus pennsylvanica</name>
    <dbReference type="NCBI Taxonomy" id="56036"/>
    <lineage>
        <taxon>Eukaryota</taxon>
        <taxon>Viridiplantae</taxon>
        <taxon>Streptophyta</taxon>
        <taxon>Embryophyta</taxon>
        <taxon>Tracheophyta</taxon>
        <taxon>Spermatophyta</taxon>
        <taxon>Magnoliopsida</taxon>
        <taxon>eudicotyledons</taxon>
        <taxon>Gunneridae</taxon>
        <taxon>Pentapetalae</taxon>
        <taxon>asterids</taxon>
        <taxon>lamiids</taxon>
        <taxon>Lamiales</taxon>
        <taxon>Oleaceae</taxon>
        <taxon>Oleeae</taxon>
        <taxon>Fraxinus</taxon>
    </lineage>
</organism>
<gene>
    <name evidence="9" type="ORF">FPE_LOCUS22274</name>
</gene>
<evidence type="ECO:0000256" key="6">
    <source>
        <dbReference type="ARBA" id="ARBA00022918"/>
    </source>
</evidence>
<dbReference type="GO" id="GO:0003676">
    <property type="term" value="F:nucleic acid binding"/>
    <property type="evidence" value="ECO:0007669"/>
    <property type="project" value="InterPro"/>
</dbReference>
<evidence type="ECO:0000256" key="7">
    <source>
        <dbReference type="SAM" id="MobiDB-lite"/>
    </source>
</evidence>
<dbReference type="InterPro" id="IPR041373">
    <property type="entry name" value="RT_RNaseH"/>
</dbReference>
<dbReference type="SUPFAM" id="SSF56672">
    <property type="entry name" value="DNA/RNA polymerases"/>
    <property type="match status" value="1"/>
</dbReference>
<name>A0AAD1ZSE3_9LAMI</name>
<evidence type="ECO:0000256" key="5">
    <source>
        <dbReference type="ARBA" id="ARBA00022801"/>
    </source>
</evidence>
<proteinExistence type="predicted"/>